<protein>
    <submittedName>
        <fullName evidence="1">Uncharacterized protein</fullName>
    </submittedName>
</protein>
<name>A0A4C1X163_EUMVA</name>
<proteinExistence type="predicted"/>
<dbReference type="EMBL" id="BGZK01000684">
    <property type="protein sequence ID" value="GBP56057.1"/>
    <property type="molecule type" value="Genomic_DNA"/>
</dbReference>
<comment type="caution">
    <text evidence="1">The sequence shown here is derived from an EMBL/GenBank/DDBJ whole genome shotgun (WGS) entry which is preliminary data.</text>
</comment>
<gene>
    <name evidence="1" type="ORF">EVAR_43819_1</name>
</gene>
<reference evidence="1 2" key="1">
    <citation type="journal article" date="2019" name="Commun. Biol.">
        <title>The bagworm genome reveals a unique fibroin gene that provides high tensile strength.</title>
        <authorList>
            <person name="Kono N."/>
            <person name="Nakamura H."/>
            <person name="Ohtoshi R."/>
            <person name="Tomita M."/>
            <person name="Numata K."/>
            <person name="Arakawa K."/>
        </authorList>
    </citation>
    <scope>NUCLEOTIDE SEQUENCE [LARGE SCALE GENOMIC DNA]</scope>
</reference>
<dbReference type="AlphaFoldDB" id="A0A4C1X163"/>
<sequence length="112" mass="12368">MYVYNTETSSYNCTVQSRGRTNRVYPVIADCAVPRLRPSARRRVHSAEPSVFRNGAAVTSSGAGIFGCELGSDRGGRTKKNEAVKRESFIGARGVVPRETNLRSTHKRHSRV</sequence>
<organism evidence="1 2">
    <name type="scientific">Eumeta variegata</name>
    <name type="common">Bagworm moth</name>
    <name type="synonym">Eumeta japonica</name>
    <dbReference type="NCBI Taxonomy" id="151549"/>
    <lineage>
        <taxon>Eukaryota</taxon>
        <taxon>Metazoa</taxon>
        <taxon>Ecdysozoa</taxon>
        <taxon>Arthropoda</taxon>
        <taxon>Hexapoda</taxon>
        <taxon>Insecta</taxon>
        <taxon>Pterygota</taxon>
        <taxon>Neoptera</taxon>
        <taxon>Endopterygota</taxon>
        <taxon>Lepidoptera</taxon>
        <taxon>Glossata</taxon>
        <taxon>Ditrysia</taxon>
        <taxon>Tineoidea</taxon>
        <taxon>Psychidae</taxon>
        <taxon>Oiketicinae</taxon>
        <taxon>Eumeta</taxon>
    </lineage>
</organism>
<dbReference type="Proteomes" id="UP000299102">
    <property type="component" value="Unassembled WGS sequence"/>
</dbReference>
<evidence type="ECO:0000313" key="1">
    <source>
        <dbReference type="EMBL" id="GBP56057.1"/>
    </source>
</evidence>
<evidence type="ECO:0000313" key="2">
    <source>
        <dbReference type="Proteomes" id="UP000299102"/>
    </source>
</evidence>
<keyword evidence="2" id="KW-1185">Reference proteome</keyword>
<accession>A0A4C1X163</accession>